<name>A0A5C6ZDM0_9FLAO</name>
<evidence type="ECO:0000256" key="1">
    <source>
        <dbReference type="ARBA" id="ARBA00022801"/>
    </source>
</evidence>
<dbReference type="InterPro" id="IPR029058">
    <property type="entry name" value="AB_hydrolase_fold"/>
</dbReference>
<feature type="chain" id="PRO_5022691240" evidence="2">
    <location>
        <begin position="22"/>
        <end position="288"/>
    </location>
</feature>
<dbReference type="Pfam" id="PF20434">
    <property type="entry name" value="BD-FAE"/>
    <property type="match status" value="1"/>
</dbReference>
<evidence type="ECO:0000313" key="4">
    <source>
        <dbReference type="EMBL" id="TXD87983.1"/>
    </source>
</evidence>
<dbReference type="SUPFAM" id="SSF53474">
    <property type="entry name" value="alpha/beta-Hydrolases"/>
    <property type="match status" value="1"/>
</dbReference>
<evidence type="ECO:0000313" key="5">
    <source>
        <dbReference type="Proteomes" id="UP000321578"/>
    </source>
</evidence>
<protein>
    <submittedName>
        <fullName evidence="4">Alpha/beta hydrolase</fullName>
    </submittedName>
</protein>
<feature type="domain" description="BD-FAE-like" evidence="3">
    <location>
        <begin position="54"/>
        <end position="247"/>
    </location>
</feature>
<dbReference type="AlphaFoldDB" id="A0A5C6ZDM0"/>
<gene>
    <name evidence="4" type="ORF">ESY86_15040</name>
</gene>
<keyword evidence="5" id="KW-1185">Reference proteome</keyword>
<evidence type="ECO:0000259" key="3">
    <source>
        <dbReference type="Pfam" id="PF20434"/>
    </source>
</evidence>
<comment type="caution">
    <text evidence="4">The sequence shown here is derived from an EMBL/GenBank/DDBJ whole genome shotgun (WGS) entry which is preliminary data.</text>
</comment>
<organism evidence="4 5">
    <name type="scientific">Subsaximicrobium wynnwilliamsii</name>
    <dbReference type="NCBI Taxonomy" id="291179"/>
    <lineage>
        <taxon>Bacteria</taxon>
        <taxon>Pseudomonadati</taxon>
        <taxon>Bacteroidota</taxon>
        <taxon>Flavobacteriia</taxon>
        <taxon>Flavobacteriales</taxon>
        <taxon>Flavobacteriaceae</taxon>
        <taxon>Subsaximicrobium</taxon>
    </lineage>
</organism>
<dbReference type="PANTHER" id="PTHR48081">
    <property type="entry name" value="AB HYDROLASE SUPERFAMILY PROTEIN C4A8.06C"/>
    <property type="match status" value="1"/>
</dbReference>
<keyword evidence="1 4" id="KW-0378">Hydrolase</keyword>
<dbReference type="InterPro" id="IPR049492">
    <property type="entry name" value="BD-FAE-like_dom"/>
</dbReference>
<dbReference type="PROSITE" id="PS51257">
    <property type="entry name" value="PROKAR_LIPOPROTEIN"/>
    <property type="match status" value="1"/>
</dbReference>
<dbReference type="OrthoDB" id="9777975at2"/>
<sequence length="288" mass="31544">MKHIKITLLALFIAFGFTSCSDNDASPSPENNPDLLYQETLNVSYGNDTDQKFDLYLPANRTLDTKVMIMIHGGGWISGDKADMNFLKDLMRLDLPNIAIVNMNYRLADANNPPIPMQIDDISTVVDMLKAKQDEYVISDDIGFVGVSAGAHLSLLWSYAHDSNSQVKMVGSVVGPTNLTDPAYLESENPYLLQLIEVFGIDTSSAFLESVSPYHQATTSSPPTILFNGGNDPLVPTSQGIDMDAKLSSLGVTHSFTLYPEEGHGWTGAALLDTWISFKAFTKTHLED</sequence>
<reference evidence="4 5" key="1">
    <citation type="submission" date="2019-08" db="EMBL/GenBank/DDBJ databases">
        <title>Genomes of Subsaximicrobium wynnwilliamsii strains.</title>
        <authorList>
            <person name="Bowman J.P."/>
        </authorList>
    </citation>
    <scope>NUCLEOTIDE SEQUENCE [LARGE SCALE GENOMIC DNA]</scope>
    <source>
        <strain evidence="4 5">2-80-2</strain>
    </source>
</reference>
<dbReference type="EMBL" id="VORO01000018">
    <property type="protein sequence ID" value="TXD87983.1"/>
    <property type="molecule type" value="Genomic_DNA"/>
</dbReference>
<accession>A0A5C6ZDM0</accession>
<dbReference type="Gene3D" id="3.40.50.1820">
    <property type="entry name" value="alpha/beta hydrolase"/>
    <property type="match status" value="1"/>
</dbReference>
<dbReference type="InterPro" id="IPR050300">
    <property type="entry name" value="GDXG_lipolytic_enzyme"/>
</dbReference>
<proteinExistence type="predicted"/>
<evidence type="ECO:0000256" key="2">
    <source>
        <dbReference type="SAM" id="SignalP"/>
    </source>
</evidence>
<dbReference type="GO" id="GO:0016787">
    <property type="term" value="F:hydrolase activity"/>
    <property type="evidence" value="ECO:0007669"/>
    <property type="project" value="UniProtKB-KW"/>
</dbReference>
<feature type="signal peptide" evidence="2">
    <location>
        <begin position="1"/>
        <end position="21"/>
    </location>
</feature>
<dbReference type="RefSeq" id="WP_147087417.1">
    <property type="nucleotide sequence ID" value="NZ_VORM01000017.1"/>
</dbReference>
<keyword evidence="2" id="KW-0732">Signal</keyword>
<dbReference type="Proteomes" id="UP000321578">
    <property type="component" value="Unassembled WGS sequence"/>
</dbReference>